<evidence type="ECO:0000313" key="2">
    <source>
        <dbReference type="Proteomes" id="UP001151529"/>
    </source>
</evidence>
<reference evidence="1" key="2">
    <citation type="journal article" date="2023" name="Int. J. Mol. Sci.">
        <title>De Novo Assembly and Annotation of 11 Diverse Shrub Willow (Salix) Genomes Reveals Novel Gene Organization in Sex-Linked Regions.</title>
        <authorList>
            <person name="Hyden B."/>
            <person name="Feng K."/>
            <person name="Yates T.B."/>
            <person name="Jawdy S."/>
            <person name="Cereghino C."/>
            <person name="Smart L.B."/>
            <person name="Muchero W."/>
        </authorList>
    </citation>
    <scope>NUCLEOTIDE SEQUENCE [LARGE SCALE GENOMIC DNA]</scope>
    <source>
        <tissue evidence="1">Shoot tip</tissue>
    </source>
</reference>
<comment type="caution">
    <text evidence="1">The sequence shown here is derived from an EMBL/GenBank/DDBJ whole genome shotgun (WGS) entry which is preliminary data.</text>
</comment>
<organism evidence="1 2">
    <name type="scientific">Salix viminalis</name>
    <name type="common">Common osier</name>
    <name type="synonym">Basket willow</name>
    <dbReference type="NCBI Taxonomy" id="40686"/>
    <lineage>
        <taxon>Eukaryota</taxon>
        <taxon>Viridiplantae</taxon>
        <taxon>Streptophyta</taxon>
        <taxon>Embryophyta</taxon>
        <taxon>Tracheophyta</taxon>
        <taxon>Spermatophyta</taxon>
        <taxon>Magnoliopsida</taxon>
        <taxon>eudicotyledons</taxon>
        <taxon>Gunneridae</taxon>
        <taxon>Pentapetalae</taxon>
        <taxon>rosids</taxon>
        <taxon>fabids</taxon>
        <taxon>Malpighiales</taxon>
        <taxon>Salicaceae</taxon>
        <taxon>Saliceae</taxon>
        <taxon>Salix</taxon>
    </lineage>
</organism>
<sequence length="98" mass="11293">MVGLIPSSFDLTEKLWWIPGLGQGLCSCVTLQYESFIRPWCSFLWTAEEEFFFICLNIRRIHSLEVTITPKTPNLVKRLSLAIKEQGHWAVASCCCQR</sequence>
<dbReference type="Proteomes" id="UP001151529">
    <property type="component" value="Chromosome 5"/>
</dbReference>
<dbReference type="EMBL" id="JAPFFL010000003">
    <property type="protein sequence ID" value="KAJ6736658.1"/>
    <property type="molecule type" value="Genomic_DNA"/>
</dbReference>
<proteinExistence type="predicted"/>
<evidence type="ECO:0000313" key="1">
    <source>
        <dbReference type="EMBL" id="KAJ6736658.1"/>
    </source>
</evidence>
<accession>A0A9Q0UVS8</accession>
<gene>
    <name evidence="1" type="ORF">OIU85_018795</name>
</gene>
<reference evidence="1" key="1">
    <citation type="submission" date="2022-11" db="EMBL/GenBank/DDBJ databases">
        <authorList>
            <person name="Hyden B.L."/>
            <person name="Feng K."/>
            <person name="Yates T."/>
            <person name="Jawdy S."/>
            <person name="Smart L.B."/>
            <person name="Muchero W."/>
        </authorList>
    </citation>
    <scope>NUCLEOTIDE SEQUENCE</scope>
    <source>
        <tissue evidence="1">Shoot tip</tissue>
    </source>
</reference>
<name>A0A9Q0UVS8_SALVM</name>
<protein>
    <submittedName>
        <fullName evidence="1">Uncharacterized protein</fullName>
    </submittedName>
</protein>
<keyword evidence="2" id="KW-1185">Reference proteome</keyword>
<dbReference type="AlphaFoldDB" id="A0A9Q0UVS8"/>